<dbReference type="Proteomes" id="UP000651085">
    <property type="component" value="Unassembled WGS sequence"/>
</dbReference>
<proteinExistence type="predicted"/>
<evidence type="ECO:0008006" key="6">
    <source>
        <dbReference type="Google" id="ProtNLM"/>
    </source>
</evidence>
<dbReference type="InterPro" id="IPR049273">
    <property type="entry name" value="DUF3829-like_N"/>
</dbReference>
<feature type="domain" description="DUF3829" evidence="3">
    <location>
        <begin position="184"/>
        <end position="287"/>
    </location>
</feature>
<feature type="domain" description="DUF3829" evidence="2">
    <location>
        <begin position="35"/>
        <end position="181"/>
    </location>
</feature>
<gene>
    <name evidence="4" type="ORF">H8744_10015</name>
</gene>
<evidence type="ECO:0000259" key="3">
    <source>
        <dbReference type="Pfam" id="PF22219"/>
    </source>
</evidence>
<dbReference type="Pfam" id="PF20893">
    <property type="entry name" value="DUF6845"/>
    <property type="match status" value="1"/>
</dbReference>
<evidence type="ECO:0000313" key="5">
    <source>
        <dbReference type="Proteomes" id="UP000651085"/>
    </source>
</evidence>
<evidence type="ECO:0000259" key="2">
    <source>
        <dbReference type="Pfam" id="PF20893"/>
    </source>
</evidence>
<dbReference type="InterPro" id="IPR053996">
    <property type="entry name" value="DUF3829-like_C"/>
</dbReference>
<protein>
    <recommendedName>
        <fullName evidence="6">DUF3829 domain-containing protein</fullName>
    </recommendedName>
</protein>
<dbReference type="AlphaFoldDB" id="A0A926IRD2"/>
<dbReference type="Gene3D" id="1.20.120.930">
    <property type="entry name" value="Uncharacterised protein PF12889, N-terminal DUF3829"/>
    <property type="match status" value="1"/>
</dbReference>
<keyword evidence="1" id="KW-0732">Signal</keyword>
<dbReference type="RefSeq" id="WP_262434705.1">
    <property type="nucleotide sequence ID" value="NZ_JACRTF010000001.1"/>
</dbReference>
<dbReference type="Pfam" id="PF22219">
    <property type="entry name" value="DUF3829_2nd"/>
    <property type="match status" value="1"/>
</dbReference>
<keyword evidence="5" id="KW-1185">Reference proteome</keyword>
<organism evidence="4 5">
    <name type="scientific">Jilunia laotingensis</name>
    <dbReference type="NCBI Taxonomy" id="2763675"/>
    <lineage>
        <taxon>Bacteria</taxon>
        <taxon>Pseudomonadati</taxon>
        <taxon>Bacteroidota</taxon>
        <taxon>Bacteroidia</taxon>
        <taxon>Bacteroidales</taxon>
        <taxon>Bacteroidaceae</taxon>
        <taxon>Jilunia</taxon>
    </lineage>
</organism>
<dbReference type="Gene3D" id="1.20.58.820">
    <property type="entry name" value="Uncharacterised protein PF12889, C-terminal DUF3829"/>
    <property type="match status" value="1"/>
</dbReference>
<evidence type="ECO:0000313" key="4">
    <source>
        <dbReference type="EMBL" id="MBC8593578.1"/>
    </source>
</evidence>
<feature type="chain" id="PRO_5036883097" description="DUF3829 domain-containing protein" evidence="1">
    <location>
        <begin position="24"/>
        <end position="287"/>
    </location>
</feature>
<name>A0A926IRD2_9BACT</name>
<accession>A0A926IRD2</accession>
<reference evidence="4" key="1">
    <citation type="submission" date="2020-08" db="EMBL/GenBank/DDBJ databases">
        <title>Genome public.</title>
        <authorList>
            <person name="Liu C."/>
            <person name="Sun Q."/>
        </authorList>
    </citation>
    <scope>NUCLEOTIDE SEQUENCE</scope>
    <source>
        <strain evidence="4">N12</strain>
    </source>
</reference>
<sequence length="287" mass="32126">MRKKLVGSGMILGVLLLVSCSGGSNKTADVTYSKAEIESADSVIRYYDTALALLKNVVKEKEVNAVLGYMEQEGKAPSIPAIAPPAVSEKELSDLMNPGNCFNAETQQNLKQSFSGLFSARALFYTNFDQYLADIKAKKYVKAKKLVNRGYQFSTEMSEYKQNIFDILSPFTEKAQQVVLSGNPLKEQLMAMKKMTLDMQSITNLYSRKHNMDGVRIDLKVSELNHELEVAKKLPVVAGYDSETKSFQTFLGKVETFLKQVHQIREKAVFTEADYDMLSSAYETTII</sequence>
<feature type="signal peptide" evidence="1">
    <location>
        <begin position="1"/>
        <end position="23"/>
    </location>
</feature>
<comment type="caution">
    <text evidence="4">The sequence shown here is derived from an EMBL/GenBank/DDBJ whole genome shotgun (WGS) entry which is preliminary data.</text>
</comment>
<evidence type="ECO:0000256" key="1">
    <source>
        <dbReference type="SAM" id="SignalP"/>
    </source>
</evidence>
<dbReference type="EMBL" id="JACRTF010000001">
    <property type="protein sequence ID" value="MBC8593578.1"/>
    <property type="molecule type" value="Genomic_DNA"/>
</dbReference>
<dbReference type="PROSITE" id="PS51257">
    <property type="entry name" value="PROKAR_LIPOPROTEIN"/>
    <property type="match status" value="1"/>
</dbReference>